<dbReference type="RefSeq" id="WP_353650752.1">
    <property type="nucleotide sequence ID" value="NZ_CP159218.1"/>
</dbReference>
<dbReference type="SUPFAM" id="SSF52096">
    <property type="entry name" value="ClpP/crotonase"/>
    <property type="match status" value="1"/>
</dbReference>
<dbReference type="InterPro" id="IPR051683">
    <property type="entry name" value="Enoyl-CoA_Hydratase/Isomerase"/>
</dbReference>
<protein>
    <submittedName>
        <fullName evidence="2">Enoyl-CoA hydratase-related protein</fullName>
    </submittedName>
</protein>
<dbReference type="EMBL" id="CP159218">
    <property type="protein sequence ID" value="XCG65141.1"/>
    <property type="molecule type" value="Genomic_DNA"/>
</dbReference>
<dbReference type="Pfam" id="PF00378">
    <property type="entry name" value="ECH_1"/>
    <property type="match status" value="1"/>
</dbReference>
<dbReference type="InterPro" id="IPR014748">
    <property type="entry name" value="Enoyl-CoA_hydra_C"/>
</dbReference>
<name>A0AAU8DSG1_9ACTN</name>
<accession>A0AAU8DSG1</accession>
<reference evidence="2" key="1">
    <citation type="submission" date="2024-05" db="EMBL/GenBank/DDBJ databases">
        <authorList>
            <person name="Cai S.Y."/>
            <person name="Jin L.M."/>
            <person name="Li H.R."/>
        </authorList>
    </citation>
    <scope>NUCLEOTIDE SEQUENCE</scope>
    <source>
        <strain evidence="2">A5-74</strain>
    </source>
</reference>
<dbReference type="InterPro" id="IPR029045">
    <property type="entry name" value="ClpP/crotonase-like_dom_sf"/>
</dbReference>
<gene>
    <name evidence="2" type="ORF">ABLG96_07550</name>
</gene>
<dbReference type="PANTHER" id="PTHR42964">
    <property type="entry name" value="ENOYL-COA HYDRATASE"/>
    <property type="match status" value="1"/>
</dbReference>
<dbReference type="CDD" id="cd06558">
    <property type="entry name" value="crotonase-like"/>
    <property type="match status" value="1"/>
</dbReference>
<dbReference type="AlphaFoldDB" id="A0AAU8DSG1"/>
<dbReference type="Gene3D" id="1.10.12.10">
    <property type="entry name" value="Lyase 2-enoyl-coa Hydratase, Chain A, domain 2"/>
    <property type="match status" value="1"/>
</dbReference>
<dbReference type="InterPro" id="IPR001753">
    <property type="entry name" value="Enoyl-CoA_hydra/iso"/>
</dbReference>
<dbReference type="PANTHER" id="PTHR42964:SF1">
    <property type="entry name" value="POLYKETIDE BIOSYNTHESIS ENOYL-COA HYDRATASE PKSH-RELATED"/>
    <property type="match status" value="1"/>
</dbReference>
<sequence>MQPSPTDQVATALVRTEIAGGVATVTLDSPRNRNALSRSMRAQLLAALQQVSHDDAVRVVVLTHAGPAFCAGMDLKETAVERPGHEGVREVPAILQAISACRTPVIAALAGPARAGGVGIMAAADIVLCSPNVSFSFSEVRIGVIPAVITVPVLDRMNVVAAREYLLTGAVFDADRARDTGLVNAVAENGTPEALQDLVDSYTAALLLGGPTAVSGTKRIVRAGYDDSDARFAPLLELSARQFSSAEGREGARAFAEKRPASWVAAGN</sequence>
<dbReference type="GO" id="GO:0003824">
    <property type="term" value="F:catalytic activity"/>
    <property type="evidence" value="ECO:0007669"/>
    <property type="project" value="UniProtKB-ARBA"/>
</dbReference>
<dbReference type="Gene3D" id="3.90.226.10">
    <property type="entry name" value="2-enoyl-CoA Hydratase, Chain A, domain 1"/>
    <property type="match status" value="1"/>
</dbReference>
<comment type="similarity">
    <text evidence="1">Belongs to the enoyl-CoA hydratase/isomerase family.</text>
</comment>
<organism evidence="2">
    <name type="scientific">Nakamurella sp. A5-74</name>
    <dbReference type="NCBI Taxonomy" id="3158264"/>
    <lineage>
        <taxon>Bacteria</taxon>
        <taxon>Bacillati</taxon>
        <taxon>Actinomycetota</taxon>
        <taxon>Actinomycetes</taxon>
        <taxon>Nakamurellales</taxon>
        <taxon>Nakamurellaceae</taxon>
        <taxon>Nakamurella</taxon>
    </lineage>
</organism>
<evidence type="ECO:0000256" key="1">
    <source>
        <dbReference type="ARBA" id="ARBA00005254"/>
    </source>
</evidence>
<evidence type="ECO:0000313" key="2">
    <source>
        <dbReference type="EMBL" id="XCG65141.1"/>
    </source>
</evidence>
<proteinExistence type="inferred from homology"/>